<proteinExistence type="predicted"/>
<dbReference type="OrthoDB" id="5404651at2759"/>
<dbReference type="PANTHER" id="PTHR12732">
    <property type="entry name" value="UNCHARACTERIZED PROTEASOME COMPONENT REGION PCI-CONTAINING"/>
    <property type="match status" value="1"/>
</dbReference>
<gene>
    <name evidence="1" type="ORF">AMS68_000419</name>
</gene>
<protein>
    <recommendedName>
        <fullName evidence="3">PCI domain-containing protein</fullName>
    </recommendedName>
</protein>
<evidence type="ECO:0000313" key="2">
    <source>
        <dbReference type="Proteomes" id="UP000503462"/>
    </source>
</evidence>
<dbReference type="InterPro" id="IPR045114">
    <property type="entry name" value="Csn12-like"/>
</dbReference>
<dbReference type="PANTHER" id="PTHR12732:SF8">
    <property type="entry name" value="NUCLEAR MRNA EXPORT PROTEIN THP1"/>
    <property type="match status" value="1"/>
</dbReference>
<dbReference type="EMBL" id="CP051139">
    <property type="protein sequence ID" value="QIW94901.1"/>
    <property type="molecule type" value="Genomic_DNA"/>
</dbReference>
<evidence type="ECO:0000313" key="1">
    <source>
        <dbReference type="EMBL" id="QIW94901.1"/>
    </source>
</evidence>
<accession>A0A6H0XJL1</accession>
<evidence type="ECO:0008006" key="3">
    <source>
        <dbReference type="Google" id="ProtNLM"/>
    </source>
</evidence>
<name>A0A6H0XJL1_9PEZI</name>
<dbReference type="GO" id="GO:0003690">
    <property type="term" value="F:double-stranded DNA binding"/>
    <property type="evidence" value="ECO:0007669"/>
    <property type="project" value="InterPro"/>
</dbReference>
<organism evidence="1 2">
    <name type="scientific">Peltaster fructicola</name>
    <dbReference type="NCBI Taxonomy" id="286661"/>
    <lineage>
        <taxon>Eukaryota</taxon>
        <taxon>Fungi</taxon>
        <taxon>Dikarya</taxon>
        <taxon>Ascomycota</taxon>
        <taxon>Pezizomycotina</taxon>
        <taxon>Dothideomycetes</taxon>
        <taxon>Dothideomycetes incertae sedis</taxon>
        <taxon>Peltaster</taxon>
    </lineage>
</organism>
<reference evidence="1 2" key="1">
    <citation type="journal article" date="2016" name="Sci. Rep.">
        <title>Peltaster fructicola genome reveals evolution from an invasive phytopathogen to an ectophytic parasite.</title>
        <authorList>
            <person name="Xu C."/>
            <person name="Chen H."/>
            <person name="Gleason M.L."/>
            <person name="Xu J.R."/>
            <person name="Liu H."/>
            <person name="Zhang R."/>
            <person name="Sun G."/>
        </authorList>
    </citation>
    <scope>NUCLEOTIDE SEQUENCE [LARGE SCALE GENOMIC DNA]</scope>
    <source>
        <strain evidence="1 2">LNHT1506</strain>
    </source>
</reference>
<keyword evidence="2" id="KW-1185">Reference proteome</keyword>
<dbReference type="Proteomes" id="UP000503462">
    <property type="component" value="Chromosome 1"/>
</dbReference>
<sequence>MATPSLGQFLVAINGFVKAGNASEISNYLALEPPFNQQYYAMIEELRKTHPKGQEQGLEDKCAQYLTAADGWSNFARFMVQYFVYLRDISDDQSQYLATYERLLELQTKVNAALGQSSQGTLLLQTVITNARLLCRLAIGLDKQPDLIAHLKSAARTGEDSGQRETLPERAANTVRTAFVTCLNDRAEMVGGKPKGKQAGIYILANLCLKVLFQCRKTRNAVQIFENISNAAPPLAAYPRSQRVTYLYYLGRFLFQSNDFYRAQLALQAAYNLAPAISQTVRQRRLILVYLVTANIILGRFPTETLLSRPEAEGFGEHFLPLCYAIRQGNRQAFDRYFDPDGPHFNWLVHYRVCFQLQNRCEVLIWRSLLRKVFQLYGSKPTPESRIAAQLDLNQALDAFASVEPPADDYIDPDLEEAEEDFSTDYQSLDMSAIESKVSSLIDQGFVSGYIAHARQRLAILGGHKAAGDHVKAGFPIVWHVVSKKSSDEVPGWKQETSKAANPFAGAGPGMVFKFSNLRPIGAAG</sequence>
<dbReference type="GO" id="GO:0003723">
    <property type="term" value="F:RNA binding"/>
    <property type="evidence" value="ECO:0007669"/>
    <property type="project" value="InterPro"/>
</dbReference>
<dbReference type="SMART" id="SM00753">
    <property type="entry name" value="PAM"/>
    <property type="match status" value="1"/>
</dbReference>
<dbReference type="AlphaFoldDB" id="A0A6H0XJL1"/>